<dbReference type="SMART" id="SM00355">
    <property type="entry name" value="ZnF_C2H2"/>
    <property type="match status" value="2"/>
</dbReference>
<feature type="region of interest" description="Disordered" evidence="2">
    <location>
        <begin position="1"/>
        <end position="44"/>
    </location>
</feature>
<reference evidence="6" key="1">
    <citation type="submission" date="2016-06" db="UniProtKB">
        <authorList>
            <consortium name="WormBaseParasite"/>
        </authorList>
    </citation>
    <scope>IDENTIFICATION</scope>
</reference>
<feature type="compositionally biased region" description="Low complexity" evidence="2">
    <location>
        <begin position="28"/>
        <end position="44"/>
    </location>
</feature>
<evidence type="ECO:0000313" key="5">
    <source>
        <dbReference type="Proteomes" id="UP000275846"/>
    </source>
</evidence>
<evidence type="ECO:0000256" key="2">
    <source>
        <dbReference type="SAM" id="MobiDB-lite"/>
    </source>
</evidence>
<sequence>MPGASAHIRDRHFHSTHRNVDSTDAPRTSSNPAITSNTTSTNTITSTITMDDNRAAPSNLSCPYCVGKLTSPIGLIGHVRIYRTQTGKPMPGAPTCSRRTRLHCPHCSRSFPHHIGLLRHMRLHDNLR</sequence>
<reference evidence="4 5" key="2">
    <citation type="submission" date="2018-11" db="EMBL/GenBank/DDBJ databases">
        <authorList>
            <consortium name="Pathogen Informatics"/>
        </authorList>
    </citation>
    <scope>NUCLEOTIDE SEQUENCE [LARGE SCALE GENOMIC DNA]</scope>
    <source>
        <strain evidence="4 5">NST_G2</strain>
    </source>
</reference>
<keyword evidence="1" id="KW-0479">Metal-binding</keyword>
<dbReference type="Proteomes" id="UP000275846">
    <property type="component" value="Unassembled WGS sequence"/>
</dbReference>
<accession>A0A183T6J8</accession>
<dbReference type="Gene3D" id="3.30.160.60">
    <property type="entry name" value="Classic Zinc Finger"/>
    <property type="match status" value="1"/>
</dbReference>
<dbReference type="WBParaSite" id="SSLN_0001255101-mRNA-1">
    <property type="protein sequence ID" value="SSLN_0001255101-mRNA-1"/>
    <property type="gene ID" value="SSLN_0001255101"/>
</dbReference>
<dbReference type="EMBL" id="UYSU01037024">
    <property type="protein sequence ID" value="VDL98481.1"/>
    <property type="molecule type" value="Genomic_DNA"/>
</dbReference>
<organism evidence="6">
    <name type="scientific">Schistocephalus solidus</name>
    <name type="common">Tapeworm</name>
    <dbReference type="NCBI Taxonomy" id="70667"/>
    <lineage>
        <taxon>Eukaryota</taxon>
        <taxon>Metazoa</taxon>
        <taxon>Spiralia</taxon>
        <taxon>Lophotrochozoa</taxon>
        <taxon>Platyhelminthes</taxon>
        <taxon>Cestoda</taxon>
        <taxon>Eucestoda</taxon>
        <taxon>Diphyllobothriidea</taxon>
        <taxon>Diphyllobothriidae</taxon>
        <taxon>Schistocephalus</taxon>
    </lineage>
</organism>
<evidence type="ECO:0000313" key="6">
    <source>
        <dbReference type="WBParaSite" id="SSLN_0001255101-mRNA-1"/>
    </source>
</evidence>
<keyword evidence="1" id="KW-0862">Zinc</keyword>
<dbReference type="PROSITE" id="PS50157">
    <property type="entry name" value="ZINC_FINGER_C2H2_2"/>
    <property type="match status" value="1"/>
</dbReference>
<proteinExistence type="predicted"/>
<evidence type="ECO:0000256" key="1">
    <source>
        <dbReference type="PROSITE-ProRule" id="PRU00042"/>
    </source>
</evidence>
<evidence type="ECO:0000313" key="4">
    <source>
        <dbReference type="EMBL" id="VDL98481.1"/>
    </source>
</evidence>
<dbReference type="PROSITE" id="PS00028">
    <property type="entry name" value="ZINC_FINGER_C2H2_1"/>
    <property type="match status" value="1"/>
</dbReference>
<protein>
    <submittedName>
        <fullName evidence="6">C2H2-type domain-containing protein</fullName>
    </submittedName>
</protein>
<dbReference type="InterPro" id="IPR013087">
    <property type="entry name" value="Znf_C2H2_type"/>
</dbReference>
<dbReference type="GO" id="GO:0008270">
    <property type="term" value="F:zinc ion binding"/>
    <property type="evidence" value="ECO:0007669"/>
    <property type="project" value="UniProtKB-KW"/>
</dbReference>
<keyword evidence="1" id="KW-0863">Zinc-finger</keyword>
<evidence type="ECO:0000259" key="3">
    <source>
        <dbReference type="PROSITE" id="PS50157"/>
    </source>
</evidence>
<name>A0A183T6J8_SCHSO</name>
<feature type="domain" description="C2H2-type" evidence="3">
    <location>
        <begin position="102"/>
        <end position="128"/>
    </location>
</feature>
<dbReference type="OrthoDB" id="8117402at2759"/>
<dbReference type="AlphaFoldDB" id="A0A183T6J8"/>
<gene>
    <name evidence="4" type="ORF">SSLN_LOCUS12096</name>
</gene>
<keyword evidence="5" id="KW-1185">Reference proteome</keyword>